<protein>
    <submittedName>
        <fullName evidence="1">Uncharacterized protein</fullName>
    </submittedName>
</protein>
<dbReference type="Proteomes" id="UP000309997">
    <property type="component" value="Unassembled WGS sequence"/>
</dbReference>
<evidence type="ECO:0000313" key="1">
    <source>
        <dbReference type="EMBL" id="KAL3576381.1"/>
    </source>
</evidence>
<proteinExistence type="predicted"/>
<organism evidence="1 2">
    <name type="scientific">Populus alba</name>
    <name type="common">White poplar</name>
    <dbReference type="NCBI Taxonomy" id="43335"/>
    <lineage>
        <taxon>Eukaryota</taxon>
        <taxon>Viridiplantae</taxon>
        <taxon>Streptophyta</taxon>
        <taxon>Embryophyta</taxon>
        <taxon>Tracheophyta</taxon>
        <taxon>Spermatophyta</taxon>
        <taxon>Magnoliopsida</taxon>
        <taxon>eudicotyledons</taxon>
        <taxon>Gunneridae</taxon>
        <taxon>Pentapetalae</taxon>
        <taxon>rosids</taxon>
        <taxon>fabids</taxon>
        <taxon>Malpighiales</taxon>
        <taxon>Salicaceae</taxon>
        <taxon>Saliceae</taxon>
        <taxon>Populus</taxon>
    </lineage>
</organism>
<evidence type="ECO:0000313" key="2">
    <source>
        <dbReference type="Proteomes" id="UP000309997"/>
    </source>
</evidence>
<keyword evidence="2" id="KW-1185">Reference proteome</keyword>
<comment type="caution">
    <text evidence="1">The sequence shown here is derived from an EMBL/GenBank/DDBJ whole genome shotgun (WGS) entry which is preliminary data.</text>
</comment>
<accession>A0ACC4BDN2</accession>
<sequence length="141" mass="16011">MLSNISSMAILIEHGFFDAYAGESRDDSSAARLCKEDTISMSMIVSPEADDINDLSYANLALFKSQFLKMEGANSGVCLTCKSVQQPRVACLHVWKSLSFCYSWILNSDYRRTILPYLERFSFVIKYDMFRVIFVSSDNVL</sequence>
<dbReference type="EMBL" id="RCHU02000011">
    <property type="protein sequence ID" value="KAL3576381.1"/>
    <property type="molecule type" value="Genomic_DNA"/>
</dbReference>
<name>A0ACC4BDN2_POPAL</name>
<gene>
    <name evidence="1" type="ORF">D5086_021664</name>
</gene>
<reference evidence="1 2" key="1">
    <citation type="journal article" date="2024" name="Plant Biotechnol. J.">
        <title>Genome and CRISPR/Cas9 system of a widespread forest tree (Populus alba) in the world.</title>
        <authorList>
            <person name="Liu Y.J."/>
            <person name="Jiang P.F."/>
            <person name="Han X.M."/>
            <person name="Li X.Y."/>
            <person name="Wang H.M."/>
            <person name="Wang Y.J."/>
            <person name="Wang X.X."/>
            <person name="Zeng Q.Y."/>
        </authorList>
    </citation>
    <scope>NUCLEOTIDE SEQUENCE [LARGE SCALE GENOMIC DNA]</scope>
    <source>
        <strain evidence="2">cv. PAL-ZL1</strain>
    </source>
</reference>